<keyword evidence="3" id="KW-0540">Nuclease</keyword>
<dbReference type="Proteomes" id="UP000274035">
    <property type="component" value="Segment"/>
</dbReference>
<accession>A0A3G6JHS3</accession>
<evidence type="ECO:0000259" key="2">
    <source>
        <dbReference type="Pfam" id="PF13392"/>
    </source>
</evidence>
<dbReference type="InterPro" id="IPR044925">
    <property type="entry name" value="His-Me_finger_sf"/>
</dbReference>
<keyword evidence="3" id="KW-0255">Endonuclease</keyword>
<keyword evidence="3" id="KW-0378">Hydrolase</keyword>
<evidence type="ECO:0000313" key="3">
    <source>
        <dbReference type="EMBL" id="AZA17276.1"/>
    </source>
</evidence>
<organism evidence="3 4">
    <name type="scientific">Lactobacillus phage ViSo-2018a</name>
    <dbReference type="NCBI Taxonomy" id="2267607"/>
    <lineage>
        <taxon>Viruses</taxon>
        <taxon>Duplodnaviria</taxon>
        <taxon>Heunggongvirae</taxon>
        <taxon>Uroviricota</taxon>
        <taxon>Caudoviricetes</taxon>
        <taxon>Tybeckvirinae</taxon>
        <taxon>Lidleunavirus</taxon>
        <taxon>Lidleunavirus ViSo2018a</taxon>
    </lineage>
</organism>
<dbReference type="EMBL" id="CP031026">
    <property type="protein sequence ID" value="AZA17276.1"/>
    <property type="molecule type" value="Genomic_DNA"/>
</dbReference>
<feature type="domain" description="HNH nuclease" evidence="2">
    <location>
        <begin position="73"/>
        <end position="116"/>
    </location>
</feature>
<gene>
    <name evidence="3" type="ORF">DQL93_0485</name>
</gene>
<dbReference type="InterPro" id="IPR003615">
    <property type="entry name" value="HNH_nuc"/>
</dbReference>
<name>A0A3G6JHS3_9CAUD</name>
<proteinExistence type="predicted"/>
<keyword evidence="4" id="KW-1185">Reference proteome</keyword>
<dbReference type="GO" id="GO:0016788">
    <property type="term" value="F:hydrolase activity, acting on ester bonds"/>
    <property type="evidence" value="ECO:0007669"/>
    <property type="project" value="InterPro"/>
</dbReference>
<reference evidence="3 4" key="1">
    <citation type="submission" date="2018-09" db="EMBL/GenBank/DDBJ databases">
        <authorList>
            <person name="Somerville V."/>
        </authorList>
    </citation>
    <scope>NUCLEOTIDE SEQUENCE [LARGE SCALE GENOMIC DNA]</scope>
</reference>
<sequence length="208" mass="23996">MTNTKEKAVWKTYPDYPFIQANQFGEIRTIDRYVKAKGQGKRLIKGRVLKPRDCGHGYMQVSFRANGKPVYLFVHRIVAICFLPNPDNLPEVNHIDCDPTNNRLDNLEWCTSEYNNACREKHGTACNHPVFAINLKTGKVLRFESQHEAARSLRVRQGNIARVIKGEINRTGDYWFCDVDENAVEKTRVNFGYDIANKVEKIMNEDCN</sequence>
<evidence type="ECO:0000313" key="4">
    <source>
        <dbReference type="Proteomes" id="UP000274035"/>
    </source>
</evidence>
<dbReference type="Gene3D" id="3.90.75.20">
    <property type="match status" value="1"/>
</dbReference>
<evidence type="ECO:0000259" key="1">
    <source>
        <dbReference type="Pfam" id="PF07463"/>
    </source>
</evidence>
<dbReference type="Pfam" id="PF07463">
    <property type="entry name" value="NUMOD4"/>
    <property type="match status" value="1"/>
</dbReference>
<dbReference type="GO" id="GO:0004519">
    <property type="term" value="F:endonuclease activity"/>
    <property type="evidence" value="ECO:0007669"/>
    <property type="project" value="UniProtKB-KW"/>
</dbReference>
<dbReference type="InterPro" id="IPR010902">
    <property type="entry name" value="NUMOD4"/>
</dbReference>
<protein>
    <submittedName>
        <fullName evidence="3">HNH homing endonuclease</fullName>
    </submittedName>
</protein>
<feature type="domain" description="NUMOD4" evidence="1">
    <location>
        <begin position="9"/>
        <end position="64"/>
    </location>
</feature>
<dbReference type="Pfam" id="PF13392">
    <property type="entry name" value="HNH_3"/>
    <property type="match status" value="1"/>
</dbReference>
<dbReference type="SUPFAM" id="SSF54060">
    <property type="entry name" value="His-Me finger endonucleases"/>
    <property type="match status" value="1"/>
</dbReference>